<comment type="caution">
    <text evidence="2">The sequence shown here is derived from an EMBL/GenBank/DDBJ whole genome shotgun (WGS) entry which is preliminary data.</text>
</comment>
<name>A0A163MJ66_DIDRA</name>
<reference evidence="2 3" key="1">
    <citation type="journal article" date="2016" name="Sci. Rep.">
        <title>Draft genome sequencing and secretome analysis of fungal phytopathogen Ascochyta rabiei provides insight into the necrotrophic effector repertoire.</title>
        <authorList>
            <person name="Verma S."/>
            <person name="Gazara R.K."/>
            <person name="Nizam S."/>
            <person name="Parween S."/>
            <person name="Chattopadhyay D."/>
            <person name="Verma P.K."/>
        </authorList>
    </citation>
    <scope>NUCLEOTIDE SEQUENCE [LARGE SCALE GENOMIC DNA]</scope>
    <source>
        <strain evidence="2 3">ArDII</strain>
    </source>
</reference>
<dbReference type="Proteomes" id="UP000076837">
    <property type="component" value="Unassembled WGS sequence"/>
</dbReference>
<evidence type="ECO:0000313" key="3">
    <source>
        <dbReference type="Proteomes" id="UP000076837"/>
    </source>
</evidence>
<evidence type="ECO:0000256" key="1">
    <source>
        <dbReference type="SAM" id="MobiDB-lite"/>
    </source>
</evidence>
<gene>
    <name evidence="2" type="ORF">ST47_g95</name>
</gene>
<feature type="compositionally biased region" description="Low complexity" evidence="1">
    <location>
        <begin position="52"/>
        <end position="85"/>
    </location>
</feature>
<proteinExistence type="predicted"/>
<dbReference type="STRING" id="5454.A0A163MJ66"/>
<feature type="region of interest" description="Disordered" evidence="1">
    <location>
        <begin position="168"/>
        <end position="202"/>
    </location>
</feature>
<accession>A0A163MJ66</accession>
<feature type="region of interest" description="Disordered" evidence="1">
    <location>
        <begin position="19"/>
        <end position="99"/>
    </location>
</feature>
<sequence>MGAQATLFAPPQVTSCNPFLNAQPGFHSGKPKSWPTTMDRHSENPMHRHHYQQQQQQQQQQSLSQPYLQRYQQQSANMSQQQQRRTPQNHDQRQHQQKWQLHNHFHYRQRNNPSMDFTTPFLPQNTQPTIKAAHPEHKSFMMITPSIHNTSGIVKTTQQFSQQYHRSATPKPKALPVTQLPSPQLTPVKHTHNPRPISTKSSIPNMQYKVAPLTSVYKSQQNKLAERAWLEGERQQRKRQYNMRRKELKSDGNALYHSYNEFLWYFPLGRGERSNIYLAGLLANQSMPAEPNSDRGLAIQYAKKNWQCYWELKDLKYVIQQAQEYREKVMAQQQHTPMDGTHATRL</sequence>
<evidence type="ECO:0000313" key="2">
    <source>
        <dbReference type="EMBL" id="KZM28765.1"/>
    </source>
</evidence>
<protein>
    <submittedName>
        <fullName evidence="2">Uncharacterized protein</fullName>
    </submittedName>
</protein>
<dbReference type="AlphaFoldDB" id="A0A163MJ66"/>
<keyword evidence="3" id="KW-1185">Reference proteome</keyword>
<dbReference type="EMBL" id="JYNV01000003">
    <property type="protein sequence ID" value="KZM28765.1"/>
    <property type="molecule type" value="Genomic_DNA"/>
</dbReference>
<organism evidence="2 3">
    <name type="scientific">Didymella rabiei</name>
    <name type="common">Chickpea ascochyta blight fungus</name>
    <name type="synonym">Mycosphaerella rabiei</name>
    <dbReference type="NCBI Taxonomy" id="5454"/>
    <lineage>
        <taxon>Eukaryota</taxon>
        <taxon>Fungi</taxon>
        <taxon>Dikarya</taxon>
        <taxon>Ascomycota</taxon>
        <taxon>Pezizomycotina</taxon>
        <taxon>Dothideomycetes</taxon>
        <taxon>Pleosporomycetidae</taxon>
        <taxon>Pleosporales</taxon>
        <taxon>Pleosporineae</taxon>
        <taxon>Didymellaceae</taxon>
        <taxon>Ascochyta</taxon>
    </lineage>
</organism>